<evidence type="ECO:0000256" key="1">
    <source>
        <dbReference type="SAM" id="MobiDB-lite"/>
    </source>
</evidence>
<dbReference type="InterPro" id="IPR029058">
    <property type="entry name" value="AB_hydrolase_fold"/>
</dbReference>
<evidence type="ECO:0000313" key="2">
    <source>
        <dbReference type="EMBL" id="KAH7512800.1"/>
    </source>
</evidence>
<organism evidence="2 3">
    <name type="scientific">Ziziphus jujuba var. spinosa</name>
    <dbReference type="NCBI Taxonomy" id="714518"/>
    <lineage>
        <taxon>Eukaryota</taxon>
        <taxon>Viridiplantae</taxon>
        <taxon>Streptophyta</taxon>
        <taxon>Embryophyta</taxon>
        <taxon>Tracheophyta</taxon>
        <taxon>Spermatophyta</taxon>
        <taxon>Magnoliopsida</taxon>
        <taxon>eudicotyledons</taxon>
        <taxon>Gunneridae</taxon>
        <taxon>Pentapetalae</taxon>
        <taxon>rosids</taxon>
        <taxon>fabids</taxon>
        <taxon>Rosales</taxon>
        <taxon>Rhamnaceae</taxon>
        <taxon>Paliureae</taxon>
        <taxon>Ziziphus</taxon>
    </lineage>
</organism>
<dbReference type="Proteomes" id="UP000813462">
    <property type="component" value="Unassembled WGS sequence"/>
</dbReference>
<evidence type="ECO:0000313" key="3">
    <source>
        <dbReference type="Proteomes" id="UP000813462"/>
    </source>
</evidence>
<proteinExistence type="predicted"/>
<sequence length="175" mass="19731">MFQYFAKNPLIDKKGKLVKTLVKLGKPVVLFTAMATLKTYMANRFMLRKLNNDVQLRCLHPPQQHRKPRQQPPPPTQPSDGRRQPGGEQVVSKDMTFNVETKTWVRIYWPTKLPSNDNAIAPLPIIIYFHHDGWISSAPSTPPPTPTAPKQPVRSWPSKSASRKIPGCNGCNLLG</sequence>
<name>A0A978UDF7_ZIZJJ</name>
<accession>A0A978UDF7</accession>
<dbReference type="AlphaFoldDB" id="A0A978UDF7"/>
<feature type="region of interest" description="Disordered" evidence="1">
    <location>
        <begin position="139"/>
        <end position="169"/>
    </location>
</feature>
<dbReference type="EMBL" id="JAEACU010000012">
    <property type="protein sequence ID" value="KAH7512800.1"/>
    <property type="molecule type" value="Genomic_DNA"/>
</dbReference>
<feature type="compositionally biased region" description="Pro residues" evidence="1">
    <location>
        <begin position="140"/>
        <end position="149"/>
    </location>
</feature>
<reference evidence="2" key="1">
    <citation type="journal article" date="2021" name="Front. Plant Sci.">
        <title>Chromosome-Scale Genome Assembly for Chinese Sour Jujube and Insights Into Its Genome Evolution and Domestication Signature.</title>
        <authorList>
            <person name="Shen L.-Y."/>
            <person name="Luo H."/>
            <person name="Wang X.-L."/>
            <person name="Wang X.-M."/>
            <person name="Qiu X.-J."/>
            <person name="Liu H."/>
            <person name="Zhou S.-S."/>
            <person name="Jia K.-H."/>
            <person name="Nie S."/>
            <person name="Bao Y.-T."/>
            <person name="Zhang R.-G."/>
            <person name="Yun Q.-Z."/>
            <person name="Chai Y.-H."/>
            <person name="Lu J.-Y."/>
            <person name="Li Y."/>
            <person name="Zhao S.-W."/>
            <person name="Mao J.-F."/>
            <person name="Jia S.-G."/>
            <person name="Mao Y.-M."/>
        </authorList>
    </citation>
    <scope>NUCLEOTIDE SEQUENCE</scope>
    <source>
        <strain evidence="2">AT0</strain>
        <tissue evidence="2">Leaf</tissue>
    </source>
</reference>
<protein>
    <submittedName>
        <fullName evidence="2">Uncharacterized protein</fullName>
    </submittedName>
</protein>
<comment type="caution">
    <text evidence="2">The sequence shown here is derived from an EMBL/GenBank/DDBJ whole genome shotgun (WGS) entry which is preliminary data.</text>
</comment>
<gene>
    <name evidence="2" type="ORF">FEM48_Zijuj12G0128500</name>
</gene>
<dbReference type="Gene3D" id="3.40.50.1820">
    <property type="entry name" value="alpha/beta hydrolase"/>
    <property type="match status" value="1"/>
</dbReference>
<feature type="region of interest" description="Disordered" evidence="1">
    <location>
        <begin position="61"/>
        <end position="93"/>
    </location>
</feature>